<evidence type="ECO:0000259" key="2">
    <source>
        <dbReference type="Pfam" id="PF04909"/>
    </source>
</evidence>
<dbReference type="Proteomes" id="UP000012589">
    <property type="component" value="Unassembled WGS sequence"/>
</dbReference>
<accession>N2A9M4</accession>
<keyword evidence="4" id="KW-1185">Reference proteome</keyword>
<dbReference type="GO" id="GO:0005737">
    <property type="term" value="C:cytoplasm"/>
    <property type="evidence" value="ECO:0007669"/>
    <property type="project" value="TreeGrafter"/>
</dbReference>
<reference evidence="3 4" key="1">
    <citation type="journal article" date="2014" name="Genome Announc.">
        <title>Draft genome sequences of the altered schaedler flora, a defined bacterial community from gnotobiotic mice.</title>
        <authorList>
            <person name="Wannemuehler M.J."/>
            <person name="Overstreet A.M."/>
            <person name="Ward D.V."/>
            <person name="Phillips G.J."/>
        </authorList>
    </citation>
    <scope>NUCLEOTIDE SEQUENCE [LARGE SCALE GENOMIC DNA]</scope>
    <source>
        <strain evidence="3 4">ASF492</strain>
    </source>
</reference>
<dbReference type="PANTHER" id="PTHR21240">
    <property type="entry name" value="2-AMINO-3-CARBOXYLMUCONATE-6-SEMIALDEHYDE DECARBOXYLASE"/>
    <property type="match status" value="1"/>
</dbReference>
<dbReference type="EMBL" id="AQFT01000117">
    <property type="protein sequence ID" value="EMZ22815.1"/>
    <property type="molecule type" value="Genomic_DNA"/>
</dbReference>
<dbReference type="Pfam" id="PF04909">
    <property type="entry name" value="Amidohydro_2"/>
    <property type="match status" value="1"/>
</dbReference>
<dbReference type="InterPro" id="IPR032465">
    <property type="entry name" value="ACMSD"/>
</dbReference>
<dbReference type="GO" id="GO:0016787">
    <property type="term" value="F:hydrolase activity"/>
    <property type="evidence" value="ECO:0007669"/>
    <property type="project" value="InterPro"/>
</dbReference>
<dbReference type="InterPro" id="IPR006680">
    <property type="entry name" value="Amidohydro-rel"/>
</dbReference>
<organism evidence="3 4">
    <name type="scientific">Eubacterium plexicaudatum ASF492</name>
    <dbReference type="NCBI Taxonomy" id="1235802"/>
    <lineage>
        <taxon>Bacteria</taxon>
        <taxon>Bacillati</taxon>
        <taxon>Bacillota</taxon>
        <taxon>Clostridia</taxon>
        <taxon>Eubacteriales</taxon>
        <taxon>Eubacteriaceae</taxon>
        <taxon>Eubacterium</taxon>
    </lineage>
</organism>
<dbReference type="eggNOG" id="COG2159">
    <property type="taxonomic scope" value="Bacteria"/>
</dbReference>
<gene>
    <name evidence="3" type="ORF">C823_03860</name>
</gene>
<comment type="caution">
    <text evidence="3">The sequence shown here is derived from an EMBL/GenBank/DDBJ whole genome shotgun (WGS) entry which is preliminary data.</text>
</comment>
<dbReference type="HOGENOM" id="CLU_044590_0_1_9"/>
<proteinExistence type="predicted"/>
<dbReference type="PATRIC" id="fig|1235802.3.peg.4081"/>
<dbReference type="GO" id="GO:0019748">
    <property type="term" value="P:secondary metabolic process"/>
    <property type="evidence" value="ECO:0007669"/>
    <property type="project" value="TreeGrafter"/>
</dbReference>
<name>N2A9M4_9FIRM</name>
<keyword evidence="1" id="KW-0456">Lyase</keyword>
<dbReference type="SUPFAM" id="SSF51556">
    <property type="entry name" value="Metallo-dependent hydrolases"/>
    <property type="match status" value="1"/>
</dbReference>
<dbReference type="GO" id="GO:0016831">
    <property type="term" value="F:carboxy-lyase activity"/>
    <property type="evidence" value="ECO:0007669"/>
    <property type="project" value="InterPro"/>
</dbReference>
<dbReference type="AlphaFoldDB" id="N2A9M4"/>
<evidence type="ECO:0000313" key="3">
    <source>
        <dbReference type="EMBL" id="EMZ22815.1"/>
    </source>
</evidence>
<dbReference type="PANTHER" id="PTHR21240:SF28">
    <property type="entry name" value="ISO-OROTATE DECARBOXYLASE (EUROFUNG)"/>
    <property type="match status" value="1"/>
</dbReference>
<dbReference type="Gene3D" id="3.20.20.140">
    <property type="entry name" value="Metal-dependent hydrolases"/>
    <property type="match status" value="1"/>
</dbReference>
<dbReference type="STRING" id="1235802.C823_03860"/>
<dbReference type="CDD" id="cd01292">
    <property type="entry name" value="metallo-dependent_hydrolases"/>
    <property type="match status" value="1"/>
</dbReference>
<sequence>MIVDFHTHIFPEKIAVKTIQKLEAQAGVKAYADGREDCLVASMKKAGVDVSIILPVVTAAEQFDTVNHFAAALNEKYKGKDVRLLSFGGIHPDSPDYKKQLMHIKSLGLQGIKLHPDYQNTYFDDIRYMRILDYASQLDLTTVVHAGIDIGYPDHVRCTIDSICKVLDEVRPKKLVLAHYGGFRLWDDVERRIAGRDVYLDMANISGVIEDEIFLKILNKHGADKILFATDSPWSGQAESLAHVRKLVKDRAQLQKILGQNAQKLVSFGPQEKAEQSA</sequence>
<dbReference type="InterPro" id="IPR032466">
    <property type="entry name" value="Metal_Hydrolase"/>
</dbReference>
<evidence type="ECO:0000313" key="4">
    <source>
        <dbReference type="Proteomes" id="UP000012589"/>
    </source>
</evidence>
<evidence type="ECO:0000256" key="1">
    <source>
        <dbReference type="ARBA" id="ARBA00023239"/>
    </source>
</evidence>
<feature type="domain" description="Amidohydrolase-related" evidence="2">
    <location>
        <begin position="3"/>
        <end position="266"/>
    </location>
</feature>
<protein>
    <recommendedName>
        <fullName evidence="2">Amidohydrolase-related domain-containing protein</fullName>
    </recommendedName>
</protein>